<reference evidence="4" key="1">
    <citation type="submission" date="2017-02" db="UniProtKB">
        <authorList>
            <consortium name="WormBaseParasite"/>
        </authorList>
    </citation>
    <scope>IDENTIFICATION</scope>
</reference>
<proteinExistence type="predicted"/>
<protein>
    <submittedName>
        <fullName evidence="4">Glutathione synthase</fullName>
    </submittedName>
</protein>
<dbReference type="Pfam" id="PF03917">
    <property type="entry name" value="GSH_synth_ATP"/>
    <property type="match status" value="1"/>
</dbReference>
<dbReference type="GO" id="GO:0005829">
    <property type="term" value="C:cytosol"/>
    <property type="evidence" value="ECO:0007669"/>
    <property type="project" value="TreeGrafter"/>
</dbReference>
<dbReference type="InterPro" id="IPR014709">
    <property type="entry name" value="Glutathione_synthase_C_euk"/>
</dbReference>
<dbReference type="Gene3D" id="3.30.1490.80">
    <property type="match status" value="1"/>
</dbReference>
<dbReference type="InterPro" id="IPR014042">
    <property type="entry name" value="Glutathione_synthase_a-hlx"/>
</dbReference>
<dbReference type="GO" id="GO:0004363">
    <property type="term" value="F:glutathione synthase activity"/>
    <property type="evidence" value="ECO:0007669"/>
    <property type="project" value="InterPro"/>
</dbReference>
<dbReference type="STRING" id="318479.A0A0N4ULK8"/>
<dbReference type="AlphaFoldDB" id="A0A0N4ULK8"/>
<dbReference type="GO" id="GO:0005524">
    <property type="term" value="F:ATP binding"/>
    <property type="evidence" value="ECO:0007669"/>
    <property type="project" value="InterPro"/>
</dbReference>
<accession>A0A0N4ULK8</accession>
<evidence type="ECO:0000313" key="2">
    <source>
        <dbReference type="Proteomes" id="UP000038040"/>
    </source>
</evidence>
<dbReference type="Proteomes" id="UP000274756">
    <property type="component" value="Unassembled WGS sequence"/>
</dbReference>
<dbReference type="InterPro" id="IPR005615">
    <property type="entry name" value="Glutathione_synthase"/>
</dbReference>
<organism evidence="2 4">
    <name type="scientific">Dracunculus medinensis</name>
    <name type="common">Guinea worm</name>
    <dbReference type="NCBI Taxonomy" id="318479"/>
    <lineage>
        <taxon>Eukaryota</taxon>
        <taxon>Metazoa</taxon>
        <taxon>Ecdysozoa</taxon>
        <taxon>Nematoda</taxon>
        <taxon>Chromadorea</taxon>
        <taxon>Rhabditida</taxon>
        <taxon>Spirurina</taxon>
        <taxon>Dracunculoidea</taxon>
        <taxon>Dracunculidae</taxon>
        <taxon>Dracunculus</taxon>
    </lineage>
</organism>
<name>A0A0N4ULK8_DRAME</name>
<sequence length="184" mass="20538">MMNCGDQFFHELQVLCRPGVVERFLPEFPEVCTKVRDTFAGLWGLEGNNKETRDIIADAVTNPHLYVLKQQLEGGAGNYYGSEIAEKLEIMDEEEKAAHILMERIYPESIKNYVIRPSEPVKLINVISELGIYGYLYGSGSFSTKDTIVLKNYNHGHILRSKGENVDKGGVAIGAAVIDSPFLI</sequence>
<dbReference type="SUPFAM" id="SSF56059">
    <property type="entry name" value="Glutathione synthetase ATP-binding domain-like"/>
    <property type="match status" value="1"/>
</dbReference>
<keyword evidence="3" id="KW-1185">Reference proteome</keyword>
<dbReference type="GO" id="GO:0043295">
    <property type="term" value="F:glutathione binding"/>
    <property type="evidence" value="ECO:0007669"/>
    <property type="project" value="TreeGrafter"/>
</dbReference>
<dbReference type="OrthoDB" id="2020073at2759"/>
<dbReference type="WBParaSite" id="DME_0000868601-mRNA-1">
    <property type="protein sequence ID" value="DME_0000868601-mRNA-1"/>
    <property type="gene ID" value="DME_0000868601"/>
</dbReference>
<dbReference type="EMBL" id="UYYG01000069">
    <property type="protein sequence ID" value="VDN52628.1"/>
    <property type="molecule type" value="Genomic_DNA"/>
</dbReference>
<evidence type="ECO:0000313" key="4">
    <source>
        <dbReference type="WBParaSite" id="DME_0000868601-mRNA-1"/>
    </source>
</evidence>
<evidence type="ECO:0000313" key="3">
    <source>
        <dbReference type="Proteomes" id="UP000274756"/>
    </source>
</evidence>
<dbReference type="Gene3D" id="1.10.1080.10">
    <property type="entry name" value="Glutathione Synthetase, Chain A, domain 3"/>
    <property type="match status" value="1"/>
</dbReference>
<gene>
    <name evidence="1" type="ORF">DME_LOCUS2601</name>
</gene>
<dbReference type="PANTHER" id="PTHR11130">
    <property type="entry name" value="GLUTATHIONE SYNTHETASE"/>
    <property type="match status" value="1"/>
</dbReference>
<dbReference type="Gene3D" id="3.30.470.20">
    <property type="entry name" value="ATP-grasp fold, B domain"/>
    <property type="match status" value="1"/>
</dbReference>
<dbReference type="Proteomes" id="UP000038040">
    <property type="component" value="Unplaced"/>
</dbReference>
<reference evidence="1 3" key="2">
    <citation type="submission" date="2018-11" db="EMBL/GenBank/DDBJ databases">
        <authorList>
            <consortium name="Pathogen Informatics"/>
        </authorList>
    </citation>
    <scope>NUCLEOTIDE SEQUENCE [LARGE SCALE GENOMIC DNA]</scope>
</reference>
<dbReference type="Gene3D" id="3.30.1490.50">
    <property type="match status" value="1"/>
</dbReference>
<dbReference type="InterPro" id="IPR014049">
    <property type="entry name" value="Glutathione_synthase_N_euk"/>
</dbReference>
<evidence type="ECO:0000313" key="1">
    <source>
        <dbReference type="EMBL" id="VDN52628.1"/>
    </source>
</evidence>
<dbReference type="PANTHER" id="PTHR11130:SF0">
    <property type="entry name" value="GLUTATHIONE SYNTHETASE"/>
    <property type="match status" value="1"/>
</dbReference>